<evidence type="ECO:0000313" key="2">
    <source>
        <dbReference type="EMBL" id="TWU01251.1"/>
    </source>
</evidence>
<reference evidence="2 3" key="1">
    <citation type="submission" date="2019-02" db="EMBL/GenBank/DDBJ databases">
        <title>Deep-cultivation of Planctomycetes and their phenomic and genomic characterization uncovers novel biology.</title>
        <authorList>
            <person name="Wiegand S."/>
            <person name="Jogler M."/>
            <person name="Boedeker C."/>
            <person name="Pinto D."/>
            <person name="Vollmers J."/>
            <person name="Rivas-Marin E."/>
            <person name="Kohn T."/>
            <person name="Peeters S.H."/>
            <person name="Heuer A."/>
            <person name="Rast P."/>
            <person name="Oberbeckmann S."/>
            <person name="Bunk B."/>
            <person name="Jeske O."/>
            <person name="Meyerdierks A."/>
            <person name="Storesund J.E."/>
            <person name="Kallscheuer N."/>
            <person name="Luecker S."/>
            <person name="Lage O.M."/>
            <person name="Pohl T."/>
            <person name="Merkel B.J."/>
            <person name="Hornburger P."/>
            <person name="Mueller R.-W."/>
            <person name="Bruemmer F."/>
            <person name="Labrenz M."/>
            <person name="Spormann A.M."/>
            <person name="Op Den Camp H."/>
            <person name="Overmann J."/>
            <person name="Amann R."/>
            <person name="Jetten M.S.M."/>
            <person name="Mascher T."/>
            <person name="Medema M.H."/>
            <person name="Devos D.P."/>
            <person name="Kaster A.-K."/>
            <person name="Ovreas L."/>
            <person name="Rohde M."/>
            <person name="Galperin M.Y."/>
            <person name="Jogler C."/>
        </authorList>
    </citation>
    <scope>NUCLEOTIDE SEQUENCE [LARGE SCALE GENOMIC DNA]</scope>
    <source>
        <strain evidence="2 3">Pla52n</strain>
    </source>
</reference>
<dbReference type="AlphaFoldDB" id="A0A5C6APA5"/>
<keyword evidence="3" id="KW-1185">Reference proteome</keyword>
<keyword evidence="1" id="KW-1133">Transmembrane helix</keyword>
<feature type="transmembrane region" description="Helical" evidence="1">
    <location>
        <begin position="63"/>
        <end position="86"/>
    </location>
</feature>
<feature type="transmembrane region" description="Helical" evidence="1">
    <location>
        <begin position="98"/>
        <end position="120"/>
    </location>
</feature>
<name>A0A5C6APA5_9BACT</name>
<dbReference type="EMBL" id="SJPN01000005">
    <property type="protein sequence ID" value="TWU01251.1"/>
    <property type="molecule type" value="Genomic_DNA"/>
</dbReference>
<organism evidence="2 3">
    <name type="scientific">Stieleria varia</name>
    <dbReference type="NCBI Taxonomy" id="2528005"/>
    <lineage>
        <taxon>Bacteria</taxon>
        <taxon>Pseudomonadati</taxon>
        <taxon>Planctomycetota</taxon>
        <taxon>Planctomycetia</taxon>
        <taxon>Pirellulales</taxon>
        <taxon>Pirellulaceae</taxon>
        <taxon>Stieleria</taxon>
    </lineage>
</organism>
<sequence>MHDTNPYVAPRETDAADGADGEVIQLSRDRCPICDSRYKSNWLRNDRCLNCGHRLRMLIPQRFLRNVMAFGIGVGYTLFLIGAFLTVPDELEQNARSLMISIFFVVVTIWFAGFLLWLLLWRLVPCHRFFPFSGRDIREARAEYQASRR</sequence>
<keyword evidence="1" id="KW-0812">Transmembrane</keyword>
<comment type="caution">
    <text evidence="2">The sequence shown here is derived from an EMBL/GenBank/DDBJ whole genome shotgun (WGS) entry which is preliminary data.</text>
</comment>
<proteinExistence type="predicted"/>
<accession>A0A5C6APA5</accession>
<protein>
    <submittedName>
        <fullName evidence="2">Uncharacterized protein</fullName>
    </submittedName>
</protein>
<evidence type="ECO:0000313" key="3">
    <source>
        <dbReference type="Proteomes" id="UP000320176"/>
    </source>
</evidence>
<gene>
    <name evidence="2" type="ORF">Pla52n_46250</name>
</gene>
<evidence type="ECO:0000256" key="1">
    <source>
        <dbReference type="SAM" id="Phobius"/>
    </source>
</evidence>
<dbReference type="Proteomes" id="UP000320176">
    <property type="component" value="Unassembled WGS sequence"/>
</dbReference>
<keyword evidence="1" id="KW-0472">Membrane</keyword>